<dbReference type="GO" id="GO:0050660">
    <property type="term" value="F:flavin adenine dinucleotide binding"/>
    <property type="evidence" value="ECO:0007669"/>
    <property type="project" value="TreeGrafter"/>
</dbReference>
<evidence type="ECO:0000313" key="3">
    <source>
        <dbReference type="EMBL" id="CAF4262697.1"/>
    </source>
</evidence>
<dbReference type="PROSITE" id="PS50902">
    <property type="entry name" value="FLAVODOXIN_LIKE"/>
    <property type="match status" value="1"/>
</dbReference>
<dbReference type="GO" id="GO:0005829">
    <property type="term" value="C:cytosol"/>
    <property type="evidence" value="ECO:0007669"/>
    <property type="project" value="TreeGrafter"/>
</dbReference>
<dbReference type="PRINTS" id="PR00369">
    <property type="entry name" value="FLAVODOXIN"/>
</dbReference>
<reference evidence="3" key="1">
    <citation type="submission" date="2021-02" db="EMBL/GenBank/DDBJ databases">
        <authorList>
            <person name="Nowell W R."/>
        </authorList>
    </citation>
    <scope>NUCLEOTIDE SEQUENCE</scope>
</reference>
<gene>
    <name evidence="3" type="ORF">JBS370_LOCUS39131</name>
</gene>
<organism evidence="3 4">
    <name type="scientific">Rotaria sordida</name>
    <dbReference type="NCBI Taxonomy" id="392033"/>
    <lineage>
        <taxon>Eukaryota</taxon>
        <taxon>Metazoa</taxon>
        <taxon>Spiralia</taxon>
        <taxon>Gnathifera</taxon>
        <taxon>Rotifera</taxon>
        <taxon>Eurotatoria</taxon>
        <taxon>Bdelloidea</taxon>
        <taxon>Philodinida</taxon>
        <taxon>Philodinidae</taxon>
        <taxon>Rotaria</taxon>
    </lineage>
</organism>
<dbReference type="Gene3D" id="3.40.50.360">
    <property type="match status" value="1"/>
</dbReference>
<keyword evidence="1" id="KW-0285">Flavoprotein</keyword>
<dbReference type="EMBL" id="CAJOBD010025176">
    <property type="protein sequence ID" value="CAF4262697.1"/>
    <property type="molecule type" value="Genomic_DNA"/>
</dbReference>
<dbReference type="AlphaFoldDB" id="A0A820FKY3"/>
<evidence type="ECO:0000313" key="4">
    <source>
        <dbReference type="Proteomes" id="UP000663836"/>
    </source>
</evidence>
<dbReference type="GO" id="GO:0003958">
    <property type="term" value="F:NADPH-hemoprotein reductase activity"/>
    <property type="evidence" value="ECO:0007669"/>
    <property type="project" value="TreeGrafter"/>
</dbReference>
<evidence type="ECO:0000259" key="2">
    <source>
        <dbReference type="PROSITE" id="PS50902"/>
    </source>
</evidence>
<dbReference type="InterPro" id="IPR023173">
    <property type="entry name" value="NADPH_Cyt_P450_Rdtase_alpha"/>
</dbReference>
<dbReference type="InterPro" id="IPR029039">
    <property type="entry name" value="Flavoprotein-like_sf"/>
</dbReference>
<dbReference type="Gene3D" id="2.40.30.10">
    <property type="entry name" value="Translation factors"/>
    <property type="match status" value="1"/>
</dbReference>
<dbReference type="Pfam" id="PF00258">
    <property type="entry name" value="Flavodoxin_1"/>
    <property type="match status" value="1"/>
</dbReference>
<dbReference type="GO" id="GO:0010181">
    <property type="term" value="F:FMN binding"/>
    <property type="evidence" value="ECO:0007669"/>
    <property type="project" value="InterPro"/>
</dbReference>
<dbReference type="Proteomes" id="UP000663836">
    <property type="component" value="Unassembled WGS sequence"/>
</dbReference>
<dbReference type="PANTHER" id="PTHR19384:SF127">
    <property type="entry name" value="BIFUNCTIONAL CYTOCHROME P450_NADPH--P450 REDUCTASE"/>
    <property type="match status" value="1"/>
</dbReference>
<dbReference type="SUPFAM" id="SSF63380">
    <property type="entry name" value="Riboflavin synthase domain-like"/>
    <property type="match status" value="1"/>
</dbReference>
<protein>
    <recommendedName>
        <fullName evidence="2">Flavodoxin-like domain-containing protein</fullName>
    </recommendedName>
</protein>
<dbReference type="SUPFAM" id="SSF52218">
    <property type="entry name" value="Flavoproteins"/>
    <property type="match status" value="1"/>
</dbReference>
<dbReference type="InterPro" id="IPR008254">
    <property type="entry name" value="Flavodoxin/NO_synth"/>
</dbReference>
<feature type="domain" description="Flavodoxin-like" evidence="2">
    <location>
        <begin position="1"/>
        <end position="87"/>
    </location>
</feature>
<comment type="caution">
    <text evidence="3">The sequence shown here is derived from an EMBL/GenBank/DDBJ whole genome shotgun (WGS) entry which is preliminary data.</text>
</comment>
<evidence type="ECO:0000256" key="1">
    <source>
        <dbReference type="ARBA" id="ARBA00022630"/>
    </source>
</evidence>
<dbReference type="InterPro" id="IPR001094">
    <property type="entry name" value="Flavdoxin-like"/>
</dbReference>
<proteinExistence type="predicted"/>
<name>A0A820FKY3_9BILA</name>
<dbReference type="PANTHER" id="PTHR19384">
    <property type="entry name" value="NITRIC OXIDE SYNTHASE-RELATED"/>
    <property type="match status" value="1"/>
</dbReference>
<dbReference type="InterPro" id="IPR017938">
    <property type="entry name" value="Riboflavin_synthase-like_b-brl"/>
</dbReference>
<dbReference type="Gene3D" id="1.20.990.10">
    <property type="entry name" value="NADPH-cytochrome p450 Reductase, Chain A, domain 3"/>
    <property type="match status" value="2"/>
</dbReference>
<accession>A0A820FKY3</accession>
<sequence length="264" mass="30280">MIALYEGKSCETAKQFVAYLESKPKLEINYAVFGAGNHDWVNTYQKIPIYIDQMIENAGGTRIIERGIGDSAGDFYGAFEAWKENLFRILRKDTNNQNVISEEKLSIEIVNTKRNLGQITDFGIVLQNKILIEANEIGPTVRHVEIKLPKRQTYRTGDYLAVLPTNPIEIVYRVLKRFHLSVSAFDILSGYVELAQPISRKQVETLATLCKNEKEQINIRNLSGDVYENEILTKRISILDVLELYRSCELSFPQYLRMLPSLRI</sequence>